<evidence type="ECO:0000256" key="6">
    <source>
        <dbReference type="ARBA" id="ARBA00022989"/>
    </source>
</evidence>
<feature type="transmembrane region" description="Helical" evidence="8">
    <location>
        <begin position="295"/>
        <end position="314"/>
    </location>
</feature>
<name>A0ABT4D305_9CLOT</name>
<evidence type="ECO:0000313" key="9">
    <source>
        <dbReference type="EMBL" id="MCY6484670.1"/>
    </source>
</evidence>
<keyword evidence="5 8" id="KW-0812">Transmembrane</keyword>
<feature type="transmembrane region" description="Helical" evidence="8">
    <location>
        <begin position="269"/>
        <end position="289"/>
    </location>
</feature>
<dbReference type="InterPro" id="IPR001851">
    <property type="entry name" value="ABC_transp_permease"/>
</dbReference>
<evidence type="ECO:0000313" key="10">
    <source>
        <dbReference type="Proteomes" id="UP001078443"/>
    </source>
</evidence>
<feature type="transmembrane region" description="Helical" evidence="8">
    <location>
        <begin position="92"/>
        <end position="122"/>
    </location>
</feature>
<organism evidence="9 10">
    <name type="scientific">Clostridium aestuarii</name>
    <dbReference type="NCBI Taxonomy" id="338193"/>
    <lineage>
        <taxon>Bacteria</taxon>
        <taxon>Bacillati</taxon>
        <taxon>Bacillota</taxon>
        <taxon>Clostridia</taxon>
        <taxon>Eubacteriales</taxon>
        <taxon>Clostridiaceae</taxon>
        <taxon>Clostridium</taxon>
    </lineage>
</organism>
<keyword evidence="7 8" id="KW-0472">Membrane</keyword>
<accession>A0ABT4D305</accession>
<evidence type="ECO:0000256" key="5">
    <source>
        <dbReference type="ARBA" id="ARBA00022692"/>
    </source>
</evidence>
<dbReference type="PANTHER" id="PTHR32196">
    <property type="entry name" value="ABC TRANSPORTER PERMEASE PROTEIN YPHD-RELATED-RELATED"/>
    <property type="match status" value="1"/>
</dbReference>
<sequence length="336" mass="35623">MKKQSKEFRLLLVFAAIFIAMSIISPDRFFSLNNLQSMAFQLPELGIMSLAMMVIIVTSGINLSITSTAALSGIVGAFVLSSYKTTFGGNEVLAVIAAIVACLLVSLICGAINGSIVAYIGVSPILVTIGTMTLFEGISLKFTKGGAISGFPDAFMWFGNDTILGVPVPMIIFVLVIIGVTIKLEYTPWGQGVYMIGCNPVATEFSGINVKKVLMKVYLLSGLLCGIASIVMISRYNSAKVDYGSSYMLQSISAAVLGGTAIEGGYGKVIGTVIATAILQVLSSGLNIIGINRYIVDISMGVILISVLTINFFATRRKEAKEKQKMISKASQSKAV</sequence>
<evidence type="ECO:0000256" key="8">
    <source>
        <dbReference type="SAM" id="Phobius"/>
    </source>
</evidence>
<comment type="caution">
    <text evidence="9">The sequence shown here is derived from an EMBL/GenBank/DDBJ whole genome shotgun (WGS) entry which is preliminary data.</text>
</comment>
<dbReference type="RefSeq" id="WP_268040975.1">
    <property type="nucleotide sequence ID" value="NZ_JAPQER010000003.1"/>
</dbReference>
<feature type="transmembrane region" description="Helical" evidence="8">
    <location>
        <begin position="50"/>
        <end position="80"/>
    </location>
</feature>
<feature type="transmembrane region" description="Helical" evidence="8">
    <location>
        <begin position="243"/>
        <end position="262"/>
    </location>
</feature>
<feature type="transmembrane region" description="Helical" evidence="8">
    <location>
        <begin position="162"/>
        <end position="182"/>
    </location>
</feature>
<evidence type="ECO:0000256" key="3">
    <source>
        <dbReference type="ARBA" id="ARBA00022475"/>
    </source>
</evidence>
<proteinExistence type="predicted"/>
<evidence type="ECO:0000256" key="4">
    <source>
        <dbReference type="ARBA" id="ARBA00022519"/>
    </source>
</evidence>
<feature type="transmembrane region" description="Helical" evidence="8">
    <location>
        <begin position="217"/>
        <end position="237"/>
    </location>
</feature>
<dbReference type="PANTHER" id="PTHR32196:SF21">
    <property type="entry name" value="ABC TRANSPORTER PERMEASE PROTEIN YPHD-RELATED"/>
    <property type="match status" value="1"/>
</dbReference>
<keyword evidence="3" id="KW-1003">Cell membrane</keyword>
<evidence type="ECO:0000256" key="2">
    <source>
        <dbReference type="ARBA" id="ARBA00022448"/>
    </source>
</evidence>
<comment type="subcellular location">
    <subcellularLocation>
        <location evidence="1">Cell membrane</location>
        <topology evidence="1">Multi-pass membrane protein</topology>
    </subcellularLocation>
</comment>
<evidence type="ECO:0000256" key="1">
    <source>
        <dbReference type="ARBA" id="ARBA00004651"/>
    </source>
</evidence>
<dbReference type="CDD" id="cd06579">
    <property type="entry name" value="TM_PBP1_transp_AraH_like"/>
    <property type="match status" value="1"/>
</dbReference>
<dbReference type="Proteomes" id="UP001078443">
    <property type="component" value="Unassembled WGS sequence"/>
</dbReference>
<gene>
    <name evidence="9" type="ORF">OW763_09990</name>
</gene>
<keyword evidence="2" id="KW-0813">Transport</keyword>
<reference evidence="9" key="1">
    <citation type="submission" date="2022-12" db="EMBL/GenBank/DDBJ databases">
        <authorList>
            <person name="Wang J."/>
        </authorList>
    </citation>
    <scope>NUCLEOTIDE SEQUENCE</scope>
    <source>
        <strain evidence="9">HY-45-18</strain>
    </source>
</reference>
<dbReference type="Pfam" id="PF02653">
    <property type="entry name" value="BPD_transp_2"/>
    <property type="match status" value="1"/>
</dbReference>
<dbReference type="EMBL" id="JAPQER010000003">
    <property type="protein sequence ID" value="MCY6484670.1"/>
    <property type="molecule type" value="Genomic_DNA"/>
</dbReference>
<keyword evidence="4" id="KW-0997">Cell inner membrane</keyword>
<evidence type="ECO:0000256" key="7">
    <source>
        <dbReference type="ARBA" id="ARBA00023136"/>
    </source>
</evidence>
<protein>
    <submittedName>
        <fullName evidence="9">ABC transporter permease</fullName>
    </submittedName>
</protein>
<keyword evidence="10" id="KW-1185">Reference proteome</keyword>
<keyword evidence="6 8" id="KW-1133">Transmembrane helix</keyword>